<dbReference type="OrthoDB" id="406464at2759"/>
<sequence>MNIWSPAAPKSDGVLIFAYIELPGENMMNLRTAAFVSAVLSACAGAQQLGAVQDIMPSLSYTNVTSLLDTIVARGYINVGTTGDYKPFTYLITNQTTLPNTTAMNTTYIGADIDAAQSLSNALGLPNPPRLVATKWANITSDLTAGKFDIAMGGVSLTLARARTAFFSTAIQKVGKTACIRCADTSKYTDLASLDRPGVKVAVNPGGTNEAFDRANLKSATIVLVEDNNAVYQAVLDGTADAMISDLIEVELQVKLHEGELCIANPDTPFNFEELGYAVPRDIVWKQFVDAWVHVHLGSGAWNQTLEKWLDYKWPSV</sequence>
<dbReference type="Pfam" id="PF00497">
    <property type="entry name" value="SBP_bac_3"/>
    <property type="match status" value="1"/>
</dbReference>
<evidence type="ECO:0000313" key="4">
    <source>
        <dbReference type="Proteomes" id="UP000027238"/>
    </source>
</evidence>
<dbReference type="eggNOG" id="ENOG502S7TA">
    <property type="taxonomic scope" value="Eukaryota"/>
</dbReference>
<reference evidence="4" key="1">
    <citation type="journal article" date="2014" name="Genome Announc.">
        <title>Draft genome sequence of Colletotrichum sublineola, a destructive pathogen of cultivated sorghum.</title>
        <authorList>
            <person name="Baroncelli R."/>
            <person name="Sanz-Martin J.M."/>
            <person name="Rech G.E."/>
            <person name="Sukno S.A."/>
            <person name="Thon M.R."/>
        </authorList>
    </citation>
    <scope>NUCLEOTIDE SEQUENCE [LARGE SCALE GENOMIC DNA]</scope>
    <source>
        <strain evidence="4">TX430BB</strain>
    </source>
</reference>
<accession>A0A066XAZ3</accession>
<dbReference type="InterPro" id="IPR001638">
    <property type="entry name" value="Solute-binding_3/MltF_N"/>
</dbReference>
<dbReference type="PANTHER" id="PTHR35936:SF19">
    <property type="entry name" value="AMINO-ACID-BINDING PROTEIN YXEM-RELATED"/>
    <property type="match status" value="1"/>
</dbReference>
<dbReference type="AlphaFoldDB" id="A0A066XAZ3"/>
<comment type="caution">
    <text evidence="3">The sequence shown here is derived from an EMBL/GenBank/DDBJ whole genome shotgun (WGS) entry which is preliminary data.</text>
</comment>
<evidence type="ECO:0000259" key="2">
    <source>
        <dbReference type="SMART" id="SM00062"/>
    </source>
</evidence>
<proteinExistence type="predicted"/>
<name>A0A066XAZ3_COLSU</name>
<dbReference type="PANTHER" id="PTHR35936">
    <property type="entry name" value="MEMBRANE-BOUND LYTIC MUREIN TRANSGLYCOSYLASE F"/>
    <property type="match status" value="1"/>
</dbReference>
<gene>
    <name evidence="3" type="ORF">CSUB01_05947</name>
</gene>
<keyword evidence="4" id="KW-1185">Reference proteome</keyword>
<dbReference type="OMA" id="KAYMLPR"/>
<dbReference type="Proteomes" id="UP000027238">
    <property type="component" value="Unassembled WGS sequence"/>
</dbReference>
<dbReference type="STRING" id="1173701.A0A066XAZ3"/>
<organism evidence="3 4">
    <name type="scientific">Colletotrichum sublineola</name>
    <name type="common">Sorghum anthracnose fungus</name>
    <dbReference type="NCBI Taxonomy" id="1173701"/>
    <lineage>
        <taxon>Eukaryota</taxon>
        <taxon>Fungi</taxon>
        <taxon>Dikarya</taxon>
        <taxon>Ascomycota</taxon>
        <taxon>Pezizomycotina</taxon>
        <taxon>Sordariomycetes</taxon>
        <taxon>Hypocreomycetidae</taxon>
        <taxon>Glomerellales</taxon>
        <taxon>Glomerellaceae</taxon>
        <taxon>Colletotrichum</taxon>
        <taxon>Colletotrichum graminicola species complex</taxon>
    </lineage>
</organism>
<feature type="domain" description="Solute-binding protein family 3/N-terminal" evidence="2">
    <location>
        <begin position="76"/>
        <end position="313"/>
    </location>
</feature>
<dbReference type="SMART" id="SM00062">
    <property type="entry name" value="PBPb"/>
    <property type="match status" value="1"/>
</dbReference>
<dbReference type="HOGENOM" id="CLU_019602_9_1_1"/>
<dbReference type="EMBL" id="JMSE01001285">
    <property type="protein sequence ID" value="KDN62931.1"/>
    <property type="molecule type" value="Genomic_DNA"/>
</dbReference>
<protein>
    <submittedName>
        <fullName evidence="3">Putative bacterial extracellular solute-binding protein, family 3</fullName>
    </submittedName>
</protein>
<dbReference type="Gene3D" id="3.40.190.10">
    <property type="entry name" value="Periplasmic binding protein-like II"/>
    <property type="match status" value="2"/>
</dbReference>
<dbReference type="SUPFAM" id="SSF53850">
    <property type="entry name" value="Periplasmic binding protein-like II"/>
    <property type="match status" value="1"/>
</dbReference>
<evidence type="ECO:0000313" key="3">
    <source>
        <dbReference type="EMBL" id="KDN62931.1"/>
    </source>
</evidence>
<keyword evidence="1" id="KW-0732">Signal</keyword>
<evidence type="ECO:0000256" key="1">
    <source>
        <dbReference type="ARBA" id="ARBA00022729"/>
    </source>
</evidence>